<evidence type="ECO:0000313" key="1">
    <source>
        <dbReference type="EMBL" id="TFK67947.1"/>
    </source>
</evidence>
<dbReference type="Proteomes" id="UP000308600">
    <property type="component" value="Unassembled WGS sequence"/>
</dbReference>
<evidence type="ECO:0000313" key="2">
    <source>
        <dbReference type="Proteomes" id="UP000308600"/>
    </source>
</evidence>
<keyword evidence="2" id="KW-1185">Reference proteome</keyword>
<organism evidence="1 2">
    <name type="scientific">Pluteus cervinus</name>
    <dbReference type="NCBI Taxonomy" id="181527"/>
    <lineage>
        <taxon>Eukaryota</taxon>
        <taxon>Fungi</taxon>
        <taxon>Dikarya</taxon>
        <taxon>Basidiomycota</taxon>
        <taxon>Agaricomycotina</taxon>
        <taxon>Agaricomycetes</taxon>
        <taxon>Agaricomycetidae</taxon>
        <taxon>Agaricales</taxon>
        <taxon>Pluteineae</taxon>
        <taxon>Pluteaceae</taxon>
        <taxon>Pluteus</taxon>
    </lineage>
</organism>
<gene>
    <name evidence="1" type="ORF">BDN72DRAFT_68269</name>
</gene>
<accession>A0ACD3AQP1</accession>
<sequence length="451" mass="51913">MNDLIMTSPSSSPASSQGSIQGLPLELIREIFLFSTALKLERLRDDSPLPPRFSTTALALSHVCAHWHSIALSFPELWASMAVRCPTEHIVELVRLYLKRSGETTLLDLSLIDKRYRLGPGEERPTSNTEWEWERCSLSILDLWIPQAHRWVGLDLTLNMSRPRTIPQLLEIPPHSLSKLEKVSMDLVYWDVQDIQRVWDIVHSSERLREVHLPPILLRPPSLTTFHHITNLFIWEISLEELATLPSLTRLVKLDVIRLARSPMNNVIHLPALEYLSICLLDAESRWLFDRIFTPRLCHLDLTLVYELVELSAFRQFLLRTGCTLERLHLCIDQSSEEKCLQFLQLAAPCLLNLRSFTFRFLGITETTVDAFLPQSDHGQVFLPGLEELSLLGCRLVDGLVGRMVTARVNAARPLNTFKVRFSDKKRTHLLDENILNRLKDNRTLKRVYIS</sequence>
<name>A0ACD3AQP1_9AGAR</name>
<proteinExistence type="predicted"/>
<dbReference type="EMBL" id="ML208363">
    <property type="protein sequence ID" value="TFK67947.1"/>
    <property type="molecule type" value="Genomic_DNA"/>
</dbReference>
<reference evidence="1 2" key="1">
    <citation type="journal article" date="2019" name="Nat. Ecol. Evol.">
        <title>Megaphylogeny resolves global patterns of mushroom evolution.</title>
        <authorList>
            <person name="Varga T."/>
            <person name="Krizsan K."/>
            <person name="Foldi C."/>
            <person name="Dima B."/>
            <person name="Sanchez-Garcia M."/>
            <person name="Sanchez-Ramirez S."/>
            <person name="Szollosi G.J."/>
            <person name="Szarkandi J.G."/>
            <person name="Papp V."/>
            <person name="Albert L."/>
            <person name="Andreopoulos W."/>
            <person name="Angelini C."/>
            <person name="Antonin V."/>
            <person name="Barry K.W."/>
            <person name="Bougher N.L."/>
            <person name="Buchanan P."/>
            <person name="Buyck B."/>
            <person name="Bense V."/>
            <person name="Catcheside P."/>
            <person name="Chovatia M."/>
            <person name="Cooper J."/>
            <person name="Damon W."/>
            <person name="Desjardin D."/>
            <person name="Finy P."/>
            <person name="Geml J."/>
            <person name="Haridas S."/>
            <person name="Hughes K."/>
            <person name="Justo A."/>
            <person name="Karasinski D."/>
            <person name="Kautmanova I."/>
            <person name="Kiss B."/>
            <person name="Kocsube S."/>
            <person name="Kotiranta H."/>
            <person name="LaButti K.M."/>
            <person name="Lechner B.E."/>
            <person name="Liimatainen K."/>
            <person name="Lipzen A."/>
            <person name="Lukacs Z."/>
            <person name="Mihaltcheva S."/>
            <person name="Morgado L.N."/>
            <person name="Niskanen T."/>
            <person name="Noordeloos M.E."/>
            <person name="Ohm R.A."/>
            <person name="Ortiz-Santana B."/>
            <person name="Ovrebo C."/>
            <person name="Racz N."/>
            <person name="Riley R."/>
            <person name="Savchenko A."/>
            <person name="Shiryaev A."/>
            <person name="Soop K."/>
            <person name="Spirin V."/>
            <person name="Szebenyi C."/>
            <person name="Tomsovsky M."/>
            <person name="Tulloss R.E."/>
            <person name="Uehling J."/>
            <person name="Grigoriev I.V."/>
            <person name="Vagvolgyi C."/>
            <person name="Papp T."/>
            <person name="Martin F.M."/>
            <person name="Miettinen O."/>
            <person name="Hibbett D.S."/>
            <person name="Nagy L.G."/>
        </authorList>
    </citation>
    <scope>NUCLEOTIDE SEQUENCE [LARGE SCALE GENOMIC DNA]</scope>
    <source>
        <strain evidence="1 2">NL-1719</strain>
    </source>
</reference>
<protein>
    <submittedName>
        <fullName evidence="1">Uncharacterized protein</fullName>
    </submittedName>
</protein>